<keyword evidence="2" id="KW-1185">Reference proteome</keyword>
<organism evidence="1 2">
    <name type="scientific">Austropuccinia psidii MF-1</name>
    <dbReference type="NCBI Taxonomy" id="1389203"/>
    <lineage>
        <taxon>Eukaryota</taxon>
        <taxon>Fungi</taxon>
        <taxon>Dikarya</taxon>
        <taxon>Basidiomycota</taxon>
        <taxon>Pucciniomycotina</taxon>
        <taxon>Pucciniomycetes</taxon>
        <taxon>Pucciniales</taxon>
        <taxon>Sphaerophragmiaceae</taxon>
        <taxon>Austropuccinia</taxon>
    </lineage>
</organism>
<comment type="caution">
    <text evidence="1">The sequence shown here is derived from an EMBL/GenBank/DDBJ whole genome shotgun (WGS) entry which is preliminary data.</text>
</comment>
<accession>A0A9Q3C7B0</accession>
<dbReference type="Pfam" id="PF02992">
    <property type="entry name" value="Transposase_21"/>
    <property type="match status" value="1"/>
</dbReference>
<protein>
    <submittedName>
        <fullName evidence="1">Uncharacterized protein</fullName>
    </submittedName>
</protein>
<proteinExistence type="predicted"/>
<sequence length="843" mass="97231">MEICTCNDCSQYTVTLPDGGTQKGLLVHCSTRNRHLRRLATQPVEVTLSRLFPNLYFNEEAKGFQVPQLNKPKEVKEAVMDSEEDESDSGRQHLMKESEIAFLVLEYVMWLHLECGLSQQNSQKAHDQVIMILESIHQRHQIESNLTKSIPHDIRTIIKKLQLNVSFEQYICCSECYSLYDLELAPDECSYKSSPSSQPCGTNLFHSCWTLLDPQEKAFIKDFKVPSHKWSHGQVLPKSKPCPRIPKKQFFTQSLTEWIKWLLNVPSIEETIEEWKEQLESLPPEPIFDVAQGSNWKIIFPNEFNNNHLKLGYSLFVDWFNPLQNKLSGRQVSMGVIALNCLNLPPHLRHQTKHTFLAGIIPGPNQPNMLTINNILLPLVNELLELNNGVTICTPKFPRGRKVVIKIDFRKKPARPRGIRWSELNRLPYWNPVLNVTLGVMHNWFEGILQHHFKYQWGFGLRNQYQHHDSNNECSSGSKVICLAESNALSKSGNLSDSIKRQLLSNIRLVVVPKGVTRMRKQLGEPKSGALKASEWNALFNVYIPLSIIDIAYSFPQDSLFNIELFLINLCALVQCTNLVSSKKTKKEDSIKFSQTYETYQKTSFDLFENIRLQPNHHYAMHLPDHIDCLKTNHLIGDMEETLMKKFSQRQRLEVQMQDITEKENTSSPKFFQLTNHIYDRLFSHLRSVHPNLRDYQDLPHPNNSLVLPNYSKDLKSAFWKLSIKISSLQPNNIIYFQDRNSNNYGQVSRIIDLGSPKLHKGPLILLKVLKKINKRSEEFEQVSAFLEALNIAQIGSDGSYDFIPMERIICLAAYRRLPAWTLGISKPSFFVRNINKLVGLED</sequence>
<dbReference type="AlphaFoldDB" id="A0A9Q3C7B0"/>
<evidence type="ECO:0000313" key="1">
    <source>
        <dbReference type="EMBL" id="MBW0478447.1"/>
    </source>
</evidence>
<reference evidence="1" key="1">
    <citation type="submission" date="2021-03" db="EMBL/GenBank/DDBJ databases">
        <title>Draft genome sequence of rust myrtle Austropuccinia psidii MF-1, a brazilian biotype.</title>
        <authorList>
            <person name="Quecine M.C."/>
            <person name="Pachon D.M.R."/>
            <person name="Bonatelli M.L."/>
            <person name="Correr F.H."/>
            <person name="Franceschini L.M."/>
            <person name="Leite T.F."/>
            <person name="Margarido G.R.A."/>
            <person name="Almeida C.A."/>
            <person name="Ferrarezi J.A."/>
            <person name="Labate C.A."/>
        </authorList>
    </citation>
    <scope>NUCLEOTIDE SEQUENCE</scope>
    <source>
        <strain evidence="1">MF-1</strain>
    </source>
</reference>
<gene>
    <name evidence="1" type="ORF">O181_018162</name>
</gene>
<name>A0A9Q3C7B0_9BASI</name>
<dbReference type="InterPro" id="IPR004242">
    <property type="entry name" value="Transposase_21"/>
</dbReference>
<dbReference type="EMBL" id="AVOT02005190">
    <property type="protein sequence ID" value="MBW0478447.1"/>
    <property type="molecule type" value="Genomic_DNA"/>
</dbReference>
<dbReference type="Proteomes" id="UP000765509">
    <property type="component" value="Unassembled WGS sequence"/>
</dbReference>
<evidence type="ECO:0000313" key="2">
    <source>
        <dbReference type="Proteomes" id="UP000765509"/>
    </source>
</evidence>